<dbReference type="Pfam" id="PF12010">
    <property type="entry name" value="DUF3502"/>
    <property type="match status" value="1"/>
</dbReference>
<protein>
    <submittedName>
        <fullName evidence="3">DUF3502 domain-containing protein</fullName>
    </submittedName>
</protein>
<organism evidence="3 4">
    <name type="scientific">Candidatus Fusicatenibacter intestinigallinarum</name>
    <dbReference type="NCBI Taxonomy" id="2838598"/>
    <lineage>
        <taxon>Bacteria</taxon>
        <taxon>Bacillati</taxon>
        <taxon>Bacillota</taxon>
        <taxon>Clostridia</taxon>
        <taxon>Lachnospirales</taxon>
        <taxon>Lachnospiraceae</taxon>
        <taxon>Fusicatenibacter</taxon>
    </lineage>
</organism>
<dbReference type="Proteomes" id="UP000823849">
    <property type="component" value="Unassembled WGS sequence"/>
</dbReference>
<comment type="caution">
    <text evidence="3">The sequence shown here is derived from an EMBL/GenBank/DDBJ whole genome shotgun (WGS) entry which is preliminary data.</text>
</comment>
<dbReference type="AlphaFoldDB" id="A0A9D2N9Q1"/>
<accession>A0A9D2N9Q1</accession>
<reference evidence="3" key="2">
    <citation type="submission" date="2021-04" db="EMBL/GenBank/DDBJ databases">
        <authorList>
            <person name="Gilroy R."/>
        </authorList>
    </citation>
    <scope>NUCLEOTIDE SEQUENCE</scope>
    <source>
        <strain evidence="3">CHK185-5351</strain>
    </source>
</reference>
<evidence type="ECO:0000313" key="3">
    <source>
        <dbReference type="EMBL" id="HJC14691.1"/>
    </source>
</evidence>
<feature type="domain" description="DUF3502" evidence="2">
    <location>
        <begin position="73"/>
        <end position="141"/>
    </location>
</feature>
<feature type="region of interest" description="Disordered" evidence="1">
    <location>
        <begin position="157"/>
        <end position="179"/>
    </location>
</feature>
<sequence>MRLLNYGIEGEDYLVTDDGKLARPDGWDQSTDALDSNFWLGRNDDLELQDSTWWDGTQDFIANLNSIAYDYPFENFIIDTAAISSQQAALANVLSEYIPQLAYGKFDDPHAAIDEMREELLAAGYEDVKASIQEDLDAFVAEHGDVQFVREGGFTAASDTASTSASSASTTSASSTSAE</sequence>
<proteinExistence type="predicted"/>
<evidence type="ECO:0000313" key="4">
    <source>
        <dbReference type="Proteomes" id="UP000823849"/>
    </source>
</evidence>
<evidence type="ECO:0000256" key="1">
    <source>
        <dbReference type="SAM" id="MobiDB-lite"/>
    </source>
</evidence>
<evidence type="ECO:0000259" key="2">
    <source>
        <dbReference type="Pfam" id="PF12010"/>
    </source>
</evidence>
<dbReference type="SUPFAM" id="SSF53850">
    <property type="entry name" value="Periplasmic binding protein-like II"/>
    <property type="match status" value="1"/>
</dbReference>
<reference evidence="3" key="1">
    <citation type="journal article" date="2021" name="PeerJ">
        <title>Extensive microbial diversity within the chicken gut microbiome revealed by metagenomics and culture.</title>
        <authorList>
            <person name="Gilroy R."/>
            <person name="Ravi A."/>
            <person name="Getino M."/>
            <person name="Pursley I."/>
            <person name="Horton D.L."/>
            <person name="Alikhan N.F."/>
            <person name="Baker D."/>
            <person name="Gharbi K."/>
            <person name="Hall N."/>
            <person name="Watson M."/>
            <person name="Adriaenssens E.M."/>
            <person name="Foster-Nyarko E."/>
            <person name="Jarju S."/>
            <person name="Secka A."/>
            <person name="Antonio M."/>
            <person name="Oren A."/>
            <person name="Chaudhuri R.R."/>
            <person name="La Ragione R."/>
            <person name="Hildebrand F."/>
            <person name="Pallen M.J."/>
        </authorList>
    </citation>
    <scope>NUCLEOTIDE SEQUENCE</scope>
    <source>
        <strain evidence="3">CHK185-5351</strain>
    </source>
</reference>
<gene>
    <name evidence="3" type="ORF">H9705_02525</name>
</gene>
<name>A0A9D2N9Q1_9FIRM</name>
<dbReference type="InterPro" id="IPR022627">
    <property type="entry name" value="DUF3502"/>
</dbReference>
<dbReference type="EMBL" id="DWWU01000011">
    <property type="protein sequence ID" value="HJC14691.1"/>
    <property type="molecule type" value="Genomic_DNA"/>
</dbReference>